<gene>
    <name evidence="2" type="ORF">BJ988_001463</name>
</gene>
<sequence>MEKEVTATQQTGALGEGQVSVALMKVGWAPAVKIEQDIGDDLLSFARVTVPKVDEDEAGSSTGTDLFDISMPVILQVKSSPTEYLRTKSRHRSRAGWWYWEDTKGHLDHWTGFGLPYLLVYQDTANGISYWAHVTPQNIDKTPNGRKVFVPADQTITPECLDQLTQAILTQRRNLLTNIQPGRLKALPPGQRLRYALVVPRLAAPHLNRLSNAIESEEAVAMILRGRLADIYHIADSSGCPPVKSWRSHKEWGWRFAGAFLTALDSGDTTALMRLAGKAPSKPERDACRAVAGAVAYANGRTTAALNALSVQPDARPVDRGWVLMLRAHVLYEKGDKHGAHKAAQNAVRCFKVSGDLTADALRVGCLSVVYASADAAPLDFQDGLAAQDNLGTLWRAQAVSDALARDLDDRFRGWAGDKSIRFVSVRAFDLLTLAGWNAAFSGAWGTWRDLLSQASRVCLASSPGSDDVRAALDALVRTGNKSQVKLAAQRVWLNGPLDGLHACAKTLAAGSWPLRSEGATFELLAEAGDLLTAEEADGVIGRIIKLLRTDGTVRRLGNGFSDRLAEVDSTLGRLLYAASDTSHIMCAELVGDLFDDDTGRADAMVRVARSINLSVVPVETLDLLIEVALKRGDHYCVDLLMEVGEVHPPAIAKLRELHESGNAMAARALLVTGEVTPETWRALGKQKLAIVRKMIEDATPKYPNGSVAFGMGGYDHLDDLTRAAFHTGDNRLWKGVTDALAAGVLSGDQIASAVEFIAKHQNQLPPHIQTRLRKIAPTLKPAKTFDSEAGRFTSARFALLSATGHLDSDTTIVGLLGLRATDPRGFARVLQDVPSVHQEGFLIAALVDPEAETRAQAAYSLIRVSKGRPAVATRAATALLAALTMNDGARMPLATAVALTDLDLEQFDDVRTFVAAHPSAVVRSRTP</sequence>
<dbReference type="EMBL" id="JACBZR010000001">
    <property type="protein sequence ID" value="NYI76815.1"/>
    <property type="molecule type" value="Genomic_DNA"/>
</dbReference>
<organism evidence="2 3">
    <name type="scientific">Nocardioides panzhihuensis</name>
    <dbReference type="NCBI Taxonomy" id="860243"/>
    <lineage>
        <taxon>Bacteria</taxon>
        <taxon>Bacillati</taxon>
        <taxon>Actinomycetota</taxon>
        <taxon>Actinomycetes</taxon>
        <taxon>Propionibacteriales</taxon>
        <taxon>Nocardioidaceae</taxon>
        <taxon>Nocardioides</taxon>
    </lineage>
</organism>
<evidence type="ECO:0000313" key="2">
    <source>
        <dbReference type="EMBL" id="NYI76815.1"/>
    </source>
</evidence>
<name>A0A7Z0DK04_9ACTN</name>
<keyword evidence="3" id="KW-1185">Reference proteome</keyword>
<dbReference type="RefSeq" id="WP_179657422.1">
    <property type="nucleotide sequence ID" value="NZ_JACBZR010000001.1"/>
</dbReference>
<accession>A0A7Z0DK04</accession>
<evidence type="ECO:0000313" key="3">
    <source>
        <dbReference type="Proteomes" id="UP000564496"/>
    </source>
</evidence>
<reference evidence="2 3" key="1">
    <citation type="submission" date="2020-07" db="EMBL/GenBank/DDBJ databases">
        <title>Sequencing the genomes of 1000 actinobacteria strains.</title>
        <authorList>
            <person name="Klenk H.-P."/>
        </authorList>
    </citation>
    <scope>NUCLEOTIDE SEQUENCE [LARGE SCALE GENOMIC DNA]</scope>
    <source>
        <strain evidence="2 3">DSM 26487</strain>
    </source>
</reference>
<comment type="caution">
    <text evidence="2">The sequence shown here is derived from an EMBL/GenBank/DDBJ whole genome shotgun (WGS) entry which is preliminary data.</text>
</comment>
<dbReference type="Proteomes" id="UP000564496">
    <property type="component" value="Unassembled WGS sequence"/>
</dbReference>
<evidence type="ECO:0000259" key="1">
    <source>
        <dbReference type="Pfam" id="PF14280"/>
    </source>
</evidence>
<dbReference type="Pfam" id="PF14280">
    <property type="entry name" value="DUF4365"/>
    <property type="match status" value="1"/>
</dbReference>
<feature type="domain" description="DUF4365" evidence="1">
    <location>
        <begin position="73"/>
        <end position="167"/>
    </location>
</feature>
<dbReference type="InterPro" id="IPR025375">
    <property type="entry name" value="DUF4365"/>
</dbReference>
<protein>
    <recommendedName>
        <fullName evidence="1">DUF4365 domain-containing protein</fullName>
    </recommendedName>
</protein>
<proteinExistence type="predicted"/>
<dbReference type="AlphaFoldDB" id="A0A7Z0DK04"/>